<dbReference type="InterPro" id="IPR013183">
    <property type="entry name" value="Hsk3-like"/>
</dbReference>
<evidence type="ECO:0000256" key="2">
    <source>
        <dbReference type="ARBA" id="ARBA00022801"/>
    </source>
</evidence>
<dbReference type="PANTHER" id="PTHR43540:SF1">
    <property type="entry name" value="ISOCHORISMATASE HYDROLASE"/>
    <property type="match status" value="1"/>
</dbReference>
<dbReference type="InterPro" id="IPR000868">
    <property type="entry name" value="Isochorismatase-like_dom"/>
</dbReference>
<dbReference type="SUPFAM" id="SSF52499">
    <property type="entry name" value="Isochorismatase-like hydrolases"/>
    <property type="match status" value="1"/>
</dbReference>
<comment type="similarity">
    <text evidence="1">Belongs to the isochorismatase family.</text>
</comment>
<dbReference type="AlphaFoldDB" id="A0A4U0TZM7"/>
<dbReference type="Pfam" id="PF08227">
    <property type="entry name" value="DASH_Hsk3"/>
    <property type="match status" value="1"/>
</dbReference>
<proteinExistence type="inferred from homology"/>
<dbReference type="Gene3D" id="3.40.50.850">
    <property type="entry name" value="Isochorismatase-like"/>
    <property type="match status" value="1"/>
</dbReference>
<evidence type="ECO:0000256" key="1">
    <source>
        <dbReference type="ARBA" id="ARBA00006336"/>
    </source>
</evidence>
<comment type="caution">
    <text evidence="4">The sequence shown here is derived from an EMBL/GenBank/DDBJ whole genome shotgun (WGS) entry which is preliminary data.</text>
</comment>
<dbReference type="PANTHER" id="PTHR43540">
    <property type="entry name" value="PEROXYUREIDOACRYLATE/UREIDOACRYLATE AMIDOHYDROLASE-RELATED"/>
    <property type="match status" value="1"/>
</dbReference>
<evidence type="ECO:0000259" key="3">
    <source>
        <dbReference type="Pfam" id="PF00857"/>
    </source>
</evidence>
<dbReference type="InterPro" id="IPR050272">
    <property type="entry name" value="Isochorismatase-like_hydrls"/>
</dbReference>
<name>A0A4U0TZM7_9PEZI</name>
<organism evidence="4 5">
    <name type="scientific">Salinomyces thailandicus</name>
    <dbReference type="NCBI Taxonomy" id="706561"/>
    <lineage>
        <taxon>Eukaryota</taxon>
        <taxon>Fungi</taxon>
        <taxon>Dikarya</taxon>
        <taxon>Ascomycota</taxon>
        <taxon>Pezizomycotina</taxon>
        <taxon>Dothideomycetes</taxon>
        <taxon>Dothideomycetidae</taxon>
        <taxon>Mycosphaerellales</taxon>
        <taxon>Teratosphaeriaceae</taxon>
        <taxon>Salinomyces</taxon>
    </lineage>
</organism>
<gene>
    <name evidence="4" type="ORF">B0A50_04403</name>
</gene>
<keyword evidence="5" id="KW-1185">Reference proteome</keyword>
<dbReference type="EMBL" id="NAJL01000022">
    <property type="protein sequence ID" value="TKA27572.1"/>
    <property type="molecule type" value="Genomic_DNA"/>
</dbReference>
<dbReference type="Proteomes" id="UP000308549">
    <property type="component" value="Unassembled WGS sequence"/>
</dbReference>
<evidence type="ECO:0000313" key="4">
    <source>
        <dbReference type="EMBL" id="TKA27572.1"/>
    </source>
</evidence>
<accession>A0A4U0TZM7</accession>
<keyword evidence="2" id="KW-0378">Hydrolase</keyword>
<protein>
    <recommendedName>
        <fullName evidence="3">Isochorismatase-like domain-containing protein</fullName>
    </recommendedName>
</protein>
<feature type="domain" description="Isochorismatase-like" evidence="3">
    <location>
        <begin position="28"/>
        <end position="195"/>
    </location>
</feature>
<sequence>MGEGTHTESLSYASSGYSNRMGWGERPALLIIDVCRAYWEPSSPLNISQNPAANASPDSMRRLLEAARKAGLPTAHTKVSYSDPEMRDAGLFWLKAKPLSVWQKGDTRGLDAGLEGLQPRDGEILVQKKYPSAFFGTTLATDLNLRNVDTLVICGADGESSFMLFRNVADLAQVVGEACGDRTPEIHNANLFDLNAKPGMSNLENLLRMTAVQAESMRGLGGYAGGMFMAASKVMGEETASVQQGAAGGESSRK</sequence>
<dbReference type="InterPro" id="IPR036380">
    <property type="entry name" value="Isochorismatase-like_sf"/>
</dbReference>
<evidence type="ECO:0000313" key="5">
    <source>
        <dbReference type="Proteomes" id="UP000308549"/>
    </source>
</evidence>
<reference evidence="4 5" key="1">
    <citation type="submission" date="2017-03" db="EMBL/GenBank/DDBJ databases">
        <title>Genomes of endolithic fungi from Antarctica.</title>
        <authorList>
            <person name="Coleine C."/>
            <person name="Masonjones S."/>
            <person name="Stajich J.E."/>
        </authorList>
    </citation>
    <scope>NUCLEOTIDE SEQUENCE [LARGE SCALE GENOMIC DNA]</scope>
    <source>
        <strain evidence="4 5">CCFEE 6315</strain>
    </source>
</reference>
<dbReference type="Pfam" id="PF00857">
    <property type="entry name" value="Isochorismatase"/>
    <property type="match status" value="1"/>
</dbReference>
<dbReference type="GO" id="GO:0016787">
    <property type="term" value="F:hydrolase activity"/>
    <property type="evidence" value="ECO:0007669"/>
    <property type="project" value="UniProtKB-KW"/>
</dbReference>
<dbReference type="OrthoDB" id="1739143at2759"/>